<dbReference type="OrthoDB" id="258913at2"/>
<protein>
    <submittedName>
        <fullName evidence="2">TlpA family protein disulfide reductase</fullName>
    </submittedName>
</protein>
<evidence type="ECO:0000313" key="3">
    <source>
        <dbReference type="Proteomes" id="UP000324974"/>
    </source>
</evidence>
<evidence type="ECO:0000313" key="2">
    <source>
        <dbReference type="EMBL" id="QEL17291.1"/>
    </source>
</evidence>
<feature type="signal peptide" evidence="1">
    <location>
        <begin position="1"/>
        <end position="21"/>
    </location>
</feature>
<keyword evidence="1" id="KW-0732">Signal</keyword>
<dbReference type="GO" id="GO:0008237">
    <property type="term" value="F:metallopeptidase activity"/>
    <property type="evidence" value="ECO:0007669"/>
    <property type="project" value="InterPro"/>
</dbReference>
<keyword evidence="3" id="KW-1185">Reference proteome</keyword>
<evidence type="ECO:0000256" key="1">
    <source>
        <dbReference type="SAM" id="SignalP"/>
    </source>
</evidence>
<organism evidence="2 3">
    <name type="scientific">Limnoglobus roseus</name>
    <dbReference type="NCBI Taxonomy" id="2598579"/>
    <lineage>
        <taxon>Bacteria</taxon>
        <taxon>Pseudomonadati</taxon>
        <taxon>Planctomycetota</taxon>
        <taxon>Planctomycetia</taxon>
        <taxon>Gemmatales</taxon>
        <taxon>Gemmataceae</taxon>
        <taxon>Limnoglobus</taxon>
    </lineage>
</organism>
<dbReference type="AlphaFoldDB" id="A0A5C1ADB7"/>
<feature type="chain" id="PRO_5022874146" evidence="1">
    <location>
        <begin position="22"/>
        <end position="589"/>
    </location>
</feature>
<dbReference type="InterPro" id="IPR024079">
    <property type="entry name" value="MetalloPept_cat_dom_sf"/>
</dbReference>
<name>A0A5C1ADB7_9BACT</name>
<accession>A0A5C1ADB7</accession>
<dbReference type="RefSeq" id="WP_149111923.1">
    <property type="nucleotide sequence ID" value="NZ_CP042425.1"/>
</dbReference>
<dbReference type="KEGG" id="lrs:PX52LOC_04274"/>
<sequence length="589" mass="65580">MRRPLIAALVLCFAFSTTGTAQEKGGKKKLAEDSVKGYKIHTINGFTVVVSDEVLKADVDKYKRKPVEAIELELKNVTDLMTAKAVTTLRNIPVWAEWDERITLGNGRQGRAYATYYGGNQLQALARGMNPEKAKCVVIHLTKSLTEEYQDKTKPDSLLLLHEFAHAVHDQLLSFDNADIKSGFKLAMSRKLYDKSLYCATNEMEFFAEMTCAYLDRLGYFPNTREDLKKHDAVTFKLMESIWGKAAADGGKARTAVRPPNGADEFRMDFKLPEVKFGRLIDGPKFDPDAAVGKVTAFFYWYDTQASDMKRIKKWADELSPYGYQTVILNANYREEEAEVDERVRKAKLPFTVLGTTFMPRKTGEQLRAEPGGHVAVYADDKWVYRGKIAGGETYIRELLAQKILKDAGVPDDAPKALRPIVTALQAGESFPAVITKLQPATTNSDAAVSEPAKKLMAALAKPVQQRLEFAESKKKSDPVEAFLTAESVVAEYKGTPFAAKADRLVSSLKVEKAVAVELKARKELDGIKKIEAVLNAQGGSFDPTDIKFQMKYEPQIKQMKALYEQMKKAHPNAKATEEAGQIVKEFAG</sequence>
<proteinExistence type="predicted"/>
<dbReference type="Proteomes" id="UP000324974">
    <property type="component" value="Chromosome"/>
</dbReference>
<dbReference type="SUPFAM" id="SSF55486">
    <property type="entry name" value="Metalloproteases ('zincins'), catalytic domain"/>
    <property type="match status" value="1"/>
</dbReference>
<gene>
    <name evidence="2" type="ORF">PX52LOC_04274</name>
</gene>
<dbReference type="Gene3D" id="3.40.390.10">
    <property type="entry name" value="Collagenase (Catalytic Domain)"/>
    <property type="match status" value="1"/>
</dbReference>
<dbReference type="EMBL" id="CP042425">
    <property type="protein sequence ID" value="QEL17291.1"/>
    <property type="molecule type" value="Genomic_DNA"/>
</dbReference>
<reference evidence="3" key="1">
    <citation type="submission" date="2019-08" db="EMBL/GenBank/DDBJ databases">
        <title>Limnoglobus roseus gen. nov., sp. nov., a novel freshwater planctomycete with a giant genome from the family Gemmataceae.</title>
        <authorList>
            <person name="Kulichevskaya I.S."/>
            <person name="Naumoff D.G."/>
            <person name="Miroshnikov K."/>
            <person name="Ivanova A."/>
            <person name="Philippov D.A."/>
            <person name="Hakobyan A."/>
            <person name="Rijpstra I.C."/>
            <person name="Sinninghe Damste J.S."/>
            <person name="Liesack W."/>
            <person name="Dedysh S.N."/>
        </authorList>
    </citation>
    <scope>NUCLEOTIDE SEQUENCE [LARGE SCALE GENOMIC DNA]</scope>
    <source>
        <strain evidence="3">PX52</strain>
    </source>
</reference>